<feature type="transmembrane region" description="Helical" evidence="1">
    <location>
        <begin position="350"/>
        <end position="368"/>
    </location>
</feature>
<accession>A0A817ANH4</accession>
<keyword evidence="1" id="KW-0472">Membrane</keyword>
<organism evidence="2 3">
    <name type="scientific">Rotaria magnacalcarata</name>
    <dbReference type="NCBI Taxonomy" id="392030"/>
    <lineage>
        <taxon>Eukaryota</taxon>
        <taxon>Metazoa</taxon>
        <taxon>Spiralia</taxon>
        <taxon>Gnathifera</taxon>
        <taxon>Rotifera</taxon>
        <taxon>Eurotatoria</taxon>
        <taxon>Bdelloidea</taxon>
        <taxon>Philodinida</taxon>
        <taxon>Philodinidae</taxon>
        <taxon>Rotaria</taxon>
    </lineage>
</organism>
<evidence type="ECO:0000313" key="3">
    <source>
        <dbReference type="Proteomes" id="UP000663824"/>
    </source>
</evidence>
<reference evidence="2" key="1">
    <citation type="submission" date="2021-02" db="EMBL/GenBank/DDBJ databases">
        <authorList>
            <person name="Nowell W R."/>
        </authorList>
    </citation>
    <scope>NUCLEOTIDE SEQUENCE</scope>
</reference>
<keyword evidence="1" id="KW-1133">Transmembrane helix</keyword>
<keyword evidence="1" id="KW-0812">Transmembrane</keyword>
<dbReference type="EMBL" id="CAJNRE010021986">
    <property type="protein sequence ID" value="CAF2266672.1"/>
    <property type="molecule type" value="Genomic_DNA"/>
</dbReference>
<proteinExistence type="predicted"/>
<gene>
    <name evidence="2" type="ORF">MBJ925_LOCUS39142</name>
</gene>
<evidence type="ECO:0000313" key="2">
    <source>
        <dbReference type="EMBL" id="CAF2266672.1"/>
    </source>
</evidence>
<name>A0A817ANH4_9BILA</name>
<comment type="caution">
    <text evidence="2">The sequence shown here is derived from an EMBL/GenBank/DDBJ whole genome shotgun (WGS) entry which is preliminary data.</text>
</comment>
<sequence>MGLTGMQRTTIKRYRKIRVVSSEYTRYRHQQLINVTHIFSESTGTVESFDRTLKKGQRTAIDKLFIDCIVKQFNFAVVIPFIRSQLSAVIAQLAASNVHSPCRSNSNYSVELIFYHNEPQNSSLSQEIGRLLHQFDFVKCCYRAVRFVAADLTPIENTYPSGSAFMWQKLLLDESPIALRSSGFTHFFLMEADSRPIRRYWLDAIINEITQGHPNQVYFSTDWWMLGSIYRGIKPIKLHFLHINGNAIYHLSSRFLDYLKTVWNDFPFDSDRTLGYDLDIFNFFFSVDVKDNFWLTKRVWHKFRFSEFIQNCWHTRCSDLESSPLTYIVHGNAMHEFDDRSFLRSILQQHSLLLLIIVILCVVTRLRWRKSSSFSISSRLKRIRCSFVRHH</sequence>
<evidence type="ECO:0000256" key="1">
    <source>
        <dbReference type="SAM" id="Phobius"/>
    </source>
</evidence>
<dbReference type="AlphaFoldDB" id="A0A817ANH4"/>
<dbReference type="Proteomes" id="UP000663824">
    <property type="component" value="Unassembled WGS sequence"/>
</dbReference>
<protein>
    <submittedName>
        <fullName evidence="2">Uncharacterized protein</fullName>
    </submittedName>
</protein>